<dbReference type="Pfam" id="PF12637">
    <property type="entry name" value="TSCPD"/>
    <property type="match status" value="1"/>
</dbReference>
<comment type="similarity">
    <text evidence="1">Belongs to the ribonucleoside diphosphate reductase class-2 family.</text>
</comment>
<evidence type="ECO:0000256" key="1">
    <source>
        <dbReference type="ARBA" id="ARBA00007405"/>
    </source>
</evidence>
<keyword evidence="4" id="KW-0547">Nucleotide-binding</keyword>
<evidence type="ECO:0000256" key="3">
    <source>
        <dbReference type="ARBA" id="ARBA00022634"/>
    </source>
</evidence>
<evidence type="ECO:0000256" key="2">
    <source>
        <dbReference type="ARBA" id="ARBA00012274"/>
    </source>
</evidence>
<dbReference type="STRING" id="935700.jaqu_35170"/>
<gene>
    <name evidence="7" type="ORF">jaqu_35170</name>
</gene>
<accession>A0A0D1ECU7</accession>
<dbReference type="OrthoDB" id="8479142at2"/>
<name>A0A0D1ECU7_9RHOB</name>
<keyword evidence="8" id="KW-1185">Reference proteome</keyword>
<dbReference type="PATRIC" id="fig|935700.4.peg.3625"/>
<proteinExistence type="inferred from homology"/>
<comment type="caution">
    <text evidence="7">The sequence shown here is derived from an EMBL/GenBank/DDBJ whole genome shotgun (WGS) entry which is preliminary data.</text>
</comment>
<feature type="domain" description="TSCPD" evidence="6">
    <location>
        <begin position="32"/>
        <end position="98"/>
    </location>
</feature>
<dbReference type="AlphaFoldDB" id="A0A0D1ECU7"/>
<comment type="catalytic activity">
    <reaction evidence="5">
        <text>a 2'-deoxyribonucleoside 5'-diphosphate + [thioredoxin]-disulfide + H2O = a ribonucleoside 5'-diphosphate + [thioredoxin]-dithiol</text>
        <dbReference type="Rhea" id="RHEA:23252"/>
        <dbReference type="Rhea" id="RHEA-COMP:10698"/>
        <dbReference type="Rhea" id="RHEA-COMP:10700"/>
        <dbReference type="ChEBI" id="CHEBI:15377"/>
        <dbReference type="ChEBI" id="CHEBI:29950"/>
        <dbReference type="ChEBI" id="CHEBI:50058"/>
        <dbReference type="ChEBI" id="CHEBI:57930"/>
        <dbReference type="ChEBI" id="CHEBI:73316"/>
        <dbReference type="EC" id="1.17.4.1"/>
    </reaction>
</comment>
<dbReference type="GO" id="GO:0000166">
    <property type="term" value="F:nucleotide binding"/>
    <property type="evidence" value="ECO:0007669"/>
    <property type="project" value="UniProtKB-KW"/>
</dbReference>
<organism evidence="7 8">
    <name type="scientific">Jannaschia aquimarina</name>
    <dbReference type="NCBI Taxonomy" id="935700"/>
    <lineage>
        <taxon>Bacteria</taxon>
        <taxon>Pseudomonadati</taxon>
        <taxon>Pseudomonadota</taxon>
        <taxon>Alphaproteobacteria</taxon>
        <taxon>Rhodobacterales</taxon>
        <taxon>Roseobacteraceae</taxon>
        <taxon>Jannaschia</taxon>
    </lineage>
</organism>
<reference evidence="7 8" key="1">
    <citation type="submission" date="2015-02" db="EMBL/GenBank/DDBJ databases">
        <title>Genome Sequence of Jannaschia aquimarina DSM28248, a member of the Roseobacter clade.</title>
        <authorList>
            <person name="Voget S."/>
            <person name="Daniel R."/>
        </authorList>
    </citation>
    <scope>NUCLEOTIDE SEQUENCE [LARGE SCALE GENOMIC DNA]</scope>
    <source>
        <strain evidence="7 8">GSW-M26</strain>
    </source>
</reference>
<dbReference type="GO" id="GO:0071897">
    <property type="term" value="P:DNA biosynthetic process"/>
    <property type="evidence" value="ECO:0007669"/>
    <property type="project" value="UniProtKB-KW"/>
</dbReference>
<dbReference type="EMBL" id="JYFE01000064">
    <property type="protein sequence ID" value="KIT14756.1"/>
    <property type="molecule type" value="Genomic_DNA"/>
</dbReference>
<dbReference type="GO" id="GO:0004748">
    <property type="term" value="F:ribonucleoside-diphosphate reductase activity, thioredoxin disulfide as acceptor"/>
    <property type="evidence" value="ECO:0007669"/>
    <property type="project" value="UniProtKB-EC"/>
</dbReference>
<sequence length="143" mass="15458">MTAAPDPNPQSDRQRPSNRRLLETRKVEHVRPDGNVTRILVTVGYDPTDPARPIEVFYSEGFRSGSDIKFTVQDACVLISLLLQHGVPPERIASSMATRESEDADLTSGAFARRGDGPVVYGSLAGTIAAQLAVPPGWAEEAE</sequence>
<evidence type="ECO:0000256" key="5">
    <source>
        <dbReference type="ARBA" id="ARBA00047754"/>
    </source>
</evidence>
<dbReference type="RefSeq" id="WP_052501047.1">
    <property type="nucleotide sequence ID" value="NZ_FZPF01000018.1"/>
</dbReference>
<evidence type="ECO:0000313" key="7">
    <source>
        <dbReference type="EMBL" id="KIT14756.1"/>
    </source>
</evidence>
<dbReference type="InterPro" id="IPR024434">
    <property type="entry name" value="TSCPD_dom"/>
</dbReference>
<dbReference type="EC" id="1.17.4.1" evidence="2"/>
<dbReference type="Proteomes" id="UP000032232">
    <property type="component" value="Unassembled WGS sequence"/>
</dbReference>
<evidence type="ECO:0000313" key="8">
    <source>
        <dbReference type="Proteomes" id="UP000032232"/>
    </source>
</evidence>
<protein>
    <recommendedName>
        <fullName evidence="2">ribonucleoside-diphosphate reductase</fullName>
        <ecNumber evidence="2">1.17.4.1</ecNumber>
    </recommendedName>
</protein>
<evidence type="ECO:0000256" key="4">
    <source>
        <dbReference type="ARBA" id="ARBA00022741"/>
    </source>
</evidence>
<keyword evidence="3" id="KW-0237">DNA synthesis</keyword>
<evidence type="ECO:0000259" key="6">
    <source>
        <dbReference type="Pfam" id="PF12637"/>
    </source>
</evidence>